<feature type="transmembrane region" description="Helical" evidence="1">
    <location>
        <begin position="79"/>
        <end position="96"/>
    </location>
</feature>
<dbReference type="RefSeq" id="WP_099564713.1">
    <property type="nucleotide sequence ID" value="NZ_JAMFLZ010000001.1"/>
</dbReference>
<evidence type="ECO:0000313" key="2">
    <source>
        <dbReference type="EMBL" id="MCL6293938.1"/>
    </source>
</evidence>
<keyword evidence="1" id="KW-0472">Membrane</keyword>
<feature type="transmembrane region" description="Helical" evidence="1">
    <location>
        <begin position="187"/>
        <end position="205"/>
    </location>
</feature>
<accession>A0ABT0QAI3</accession>
<organism evidence="2 3">
    <name type="scientific">Jejuia spongiicola</name>
    <dbReference type="NCBI Taxonomy" id="2942207"/>
    <lineage>
        <taxon>Bacteria</taxon>
        <taxon>Pseudomonadati</taxon>
        <taxon>Bacteroidota</taxon>
        <taxon>Flavobacteriia</taxon>
        <taxon>Flavobacteriales</taxon>
        <taxon>Flavobacteriaceae</taxon>
        <taxon>Jejuia</taxon>
    </lineage>
</organism>
<keyword evidence="3" id="KW-1185">Reference proteome</keyword>
<protein>
    <submittedName>
        <fullName evidence="2">DUF3667 domain-containing protein</fullName>
    </submittedName>
</protein>
<sequence>MSVICKNCEIVTSGKHCSNCGQRTSINKVTFKETFQDFIDAVFSVNSPLFLTLKLLIINPGKLFRAYLSGKRKMYYKPVPFFILIALIFVIVKALLNYDPMENMATAGGAEINQSLINNAGVFMSKNINNIIFTFVFSFALAVKLFFFKKYTFAEYIAVSFYVIGFYMFATVVLMFGLQYANPQYRMLPFIFMFFYMIYALISFFQKISILNIIKGVFIYFISVILYIIIGYGISLTIVWLKTK</sequence>
<evidence type="ECO:0000313" key="3">
    <source>
        <dbReference type="Proteomes" id="UP001165381"/>
    </source>
</evidence>
<keyword evidence="1" id="KW-0812">Transmembrane</keyword>
<dbReference type="Pfam" id="PF12412">
    <property type="entry name" value="DUF3667"/>
    <property type="match status" value="1"/>
</dbReference>
<reference evidence="2" key="1">
    <citation type="submission" date="2022-05" db="EMBL/GenBank/DDBJ databases">
        <authorList>
            <person name="Park J.-S."/>
        </authorList>
    </citation>
    <scope>NUCLEOTIDE SEQUENCE</scope>
    <source>
        <strain evidence="2">2012CJ34-3</strain>
    </source>
</reference>
<dbReference type="EMBL" id="JAMFLZ010000001">
    <property type="protein sequence ID" value="MCL6293938.1"/>
    <property type="molecule type" value="Genomic_DNA"/>
</dbReference>
<dbReference type="Proteomes" id="UP001165381">
    <property type="component" value="Unassembled WGS sequence"/>
</dbReference>
<comment type="caution">
    <text evidence="2">The sequence shown here is derived from an EMBL/GenBank/DDBJ whole genome shotgun (WGS) entry which is preliminary data.</text>
</comment>
<proteinExistence type="predicted"/>
<name>A0ABT0QAI3_9FLAO</name>
<dbReference type="InterPro" id="IPR022134">
    <property type="entry name" value="DUF3667"/>
</dbReference>
<evidence type="ECO:0000256" key="1">
    <source>
        <dbReference type="SAM" id="Phobius"/>
    </source>
</evidence>
<keyword evidence="1" id="KW-1133">Transmembrane helix</keyword>
<gene>
    <name evidence="2" type="ORF">M3P09_02965</name>
</gene>
<feature type="transmembrane region" description="Helical" evidence="1">
    <location>
        <begin position="159"/>
        <end position="181"/>
    </location>
</feature>
<feature type="transmembrane region" description="Helical" evidence="1">
    <location>
        <begin position="128"/>
        <end position="147"/>
    </location>
</feature>
<feature type="transmembrane region" description="Helical" evidence="1">
    <location>
        <begin position="217"/>
        <end position="241"/>
    </location>
</feature>